<dbReference type="Proteomes" id="UP000799779">
    <property type="component" value="Unassembled WGS sequence"/>
</dbReference>
<name>A0A6A5W862_9PLEO</name>
<dbReference type="OrthoDB" id="405906at2759"/>
<organism evidence="4 5">
    <name type="scientific">Amniculicola lignicola CBS 123094</name>
    <dbReference type="NCBI Taxonomy" id="1392246"/>
    <lineage>
        <taxon>Eukaryota</taxon>
        <taxon>Fungi</taxon>
        <taxon>Dikarya</taxon>
        <taxon>Ascomycota</taxon>
        <taxon>Pezizomycotina</taxon>
        <taxon>Dothideomycetes</taxon>
        <taxon>Pleosporomycetidae</taxon>
        <taxon>Pleosporales</taxon>
        <taxon>Amniculicolaceae</taxon>
        <taxon>Amniculicola</taxon>
    </lineage>
</organism>
<evidence type="ECO:0000313" key="5">
    <source>
        <dbReference type="Proteomes" id="UP000799779"/>
    </source>
</evidence>
<feature type="domain" description="DUF7703" evidence="3">
    <location>
        <begin position="7"/>
        <end position="258"/>
    </location>
</feature>
<feature type="transmembrane region" description="Helical" evidence="2">
    <location>
        <begin position="12"/>
        <end position="36"/>
    </location>
</feature>
<dbReference type="PANTHER" id="PTHR37013">
    <property type="entry name" value="INTEGRAL MEMBRANE PROTEIN (AFU_ORTHOLOGUE AFUA_1G05950)-RELATED"/>
    <property type="match status" value="1"/>
</dbReference>
<reference evidence="4" key="1">
    <citation type="journal article" date="2020" name="Stud. Mycol.">
        <title>101 Dothideomycetes genomes: a test case for predicting lifestyles and emergence of pathogens.</title>
        <authorList>
            <person name="Haridas S."/>
            <person name="Albert R."/>
            <person name="Binder M."/>
            <person name="Bloem J."/>
            <person name="Labutti K."/>
            <person name="Salamov A."/>
            <person name="Andreopoulos B."/>
            <person name="Baker S."/>
            <person name="Barry K."/>
            <person name="Bills G."/>
            <person name="Bluhm B."/>
            <person name="Cannon C."/>
            <person name="Castanera R."/>
            <person name="Culley D."/>
            <person name="Daum C."/>
            <person name="Ezra D."/>
            <person name="Gonzalez J."/>
            <person name="Henrissat B."/>
            <person name="Kuo A."/>
            <person name="Liang C."/>
            <person name="Lipzen A."/>
            <person name="Lutzoni F."/>
            <person name="Magnuson J."/>
            <person name="Mondo S."/>
            <person name="Nolan M."/>
            <person name="Ohm R."/>
            <person name="Pangilinan J."/>
            <person name="Park H.-J."/>
            <person name="Ramirez L."/>
            <person name="Alfaro M."/>
            <person name="Sun H."/>
            <person name="Tritt A."/>
            <person name="Yoshinaga Y."/>
            <person name="Zwiers L.-H."/>
            <person name="Turgeon B."/>
            <person name="Goodwin S."/>
            <person name="Spatafora J."/>
            <person name="Crous P."/>
            <person name="Grigoriev I."/>
        </authorList>
    </citation>
    <scope>NUCLEOTIDE SEQUENCE</scope>
    <source>
        <strain evidence="4">CBS 123094</strain>
    </source>
</reference>
<evidence type="ECO:0000259" key="3">
    <source>
        <dbReference type="Pfam" id="PF24802"/>
    </source>
</evidence>
<feature type="transmembrane region" description="Helical" evidence="2">
    <location>
        <begin position="156"/>
        <end position="174"/>
    </location>
</feature>
<proteinExistence type="predicted"/>
<feature type="transmembrane region" description="Helical" evidence="2">
    <location>
        <begin position="115"/>
        <end position="136"/>
    </location>
</feature>
<dbReference type="EMBL" id="ML977606">
    <property type="protein sequence ID" value="KAF1998123.1"/>
    <property type="molecule type" value="Genomic_DNA"/>
</dbReference>
<dbReference type="PANTHER" id="PTHR37013:SF3">
    <property type="entry name" value="INTEGRAL MEMBRANE PROTEIN (AFU_ORTHOLOGUE AFUA_1G05950)"/>
    <property type="match status" value="1"/>
</dbReference>
<keyword evidence="2" id="KW-1133">Transmembrane helix</keyword>
<feature type="compositionally biased region" description="Polar residues" evidence="1">
    <location>
        <begin position="262"/>
        <end position="275"/>
    </location>
</feature>
<feature type="transmembrane region" description="Helical" evidence="2">
    <location>
        <begin position="83"/>
        <end position="103"/>
    </location>
</feature>
<dbReference type="InterPro" id="IPR056120">
    <property type="entry name" value="DUF7703"/>
</dbReference>
<feature type="region of interest" description="Disordered" evidence="1">
    <location>
        <begin position="353"/>
        <end position="382"/>
    </location>
</feature>
<sequence>MGTQYEVPYVNALVIASFLAIAWYNVAELTILIHTFFKRHAGLYYYSLLVANWGIFFHGLGMFLKFFKINDHIQGHEIANTVIVWLGWVAMITGQSIVLWSRLHLVVQATWTRWVLVMIIFNAVTLHITTGVLTFFTNIAKNPEPWKGPYSVVERIQVTLFFVQEVILSSIYIWKTTAMLRSEGPLFQSNKNVRGKRGRQVLMHTIFMSSIIIALDITLIGLEFSGIYDIQTSYKGAVYSVKLKMEFTILNQLMNLVKGNLRETTSSGPGNSKSAPTYGRNPSAIANSGLRSNARHSTALGHSAGAYAKMEDYTGPGGVGASGAIPLRDLKSTDVLKTTTTEVRVDKIERIAEDVESQLGEGKGTSSRSSSEVYIIEPNSNK</sequence>
<dbReference type="Pfam" id="PF24802">
    <property type="entry name" value="DUF7703"/>
    <property type="match status" value="1"/>
</dbReference>
<feature type="compositionally biased region" description="Polar residues" evidence="1">
    <location>
        <begin position="364"/>
        <end position="382"/>
    </location>
</feature>
<evidence type="ECO:0000313" key="4">
    <source>
        <dbReference type="EMBL" id="KAF1998123.1"/>
    </source>
</evidence>
<keyword evidence="2" id="KW-0812">Transmembrane</keyword>
<keyword evidence="5" id="KW-1185">Reference proteome</keyword>
<dbReference type="AlphaFoldDB" id="A0A6A5W862"/>
<gene>
    <name evidence="4" type="ORF">P154DRAFT_439815</name>
</gene>
<protein>
    <recommendedName>
        <fullName evidence="3">DUF7703 domain-containing protein</fullName>
    </recommendedName>
</protein>
<evidence type="ECO:0000256" key="1">
    <source>
        <dbReference type="SAM" id="MobiDB-lite"/>
    </source>
</evidence>
<accession>A0A6A5W862</accession>
<feature type="transmembrane region" description="Helical" evidence="2">
    <location>
        <begin position="43"/>
        <end position="63"/>
    </location>
</feature>
<evidence type="ECO:0000256" key="2">
    <source>
        <dbReference type="SAM" id="Phobius"/>
    </source>
</evidence>
<feature type="transmembrane region" description="Helical" evidence="2">
    <location>
        <begin position="201"/>
        <end position="222"/>
    </location>
</feature>
<feature type="region of interest" description="Disordered" evidence="1">
    <location>
        <begin position="261"/>
        <end position="288"/>
    </location>
</feature>
<keyword evidence="2" id="KW-0472">Membrane</keyword>